<dbReference type="Pfam" id="PF20556">
    <property type="entry name" value="DUF6768"/>
    <property type="match status" value="1"/>
</dbReference>
<gene>
    <name evidence="2" type="ORF">MUY34_04605</name>
</gene>
<accession>A0ABT0H780</accession>
<feature type="transmembrane region" description="Helical" evidence="1">
    <location>
        <begin position="46"/>
        <end position="70"/>
    </location>
</feature>
<name>A0ABT0H780_9FLAO</name>
<protein>
    <recommendedName>
        <fullName evidence="4">Holin-X, holin superfamily III</fullName>
    </recommendedName>
</protein>
<keyword evidence="1" id="KW-0472">Membrane</keyword>
<organism evidence="2 3">
    <name type="scientific">Psychroserpens algicola</name>
    <dbReference type="NCBI Taxonomy" id="1719034"/>
    <lineage>
        <taxon>Bacteria</taxon>
        <taxon>Pseudomonadati</taxon>
        <taxon>Bacteroidota</taxon>
        <taxon>Flavobacteriia</taxon>
        <taxon>Flavobacteriales</taxon>
        <taxon>Flavobacteriaceae</taxon>
        <taxon>Psychroserpens</taxon>
    </lineage>
</organism>
<evidence type="ECO:0000313" key="2">
    <source>
        <dbReference type="EMBL" id="MCK8479889.1"/>
    </source>
</evidence>
<proteinExistence type="predicted"/>
<dbReference type="RefSeq" id="WP_248412125.1">
    <property type="nucleotide sequence ID" value="NZ_JALPQF010000003.1"/>
</dbReference>
<evidence type="ECO:0000256" key="1">
    <source>
        <dbReference type="SAM" id="Phobius"/>
    </source>
</evidence>
<dbReference type="InterPro" id="IPR046659">
    <property type="entry name" value="DUF6768"/>
</dbReference>
<comment type="caution">
    <text evidence="2">The sequence shown here is derived from an EMBL/GenBank/DDBJ whole genome shotgun (WGS) entry which is preliminary data.</text>
</comment>
<evidence type="ECO:0000313" key="3">
    <source>
        <dbReference type="Proteomes" id="UP001203687"/>
    </source>
</evidence>
<keyword evidence="1" id="KW-1133">Transmembrane helix</keyword>
<evidence type="ECO:0008006" key="4">
    <source>
        <dbReference type="Google" id="ProtNLM"/>
    </source>
</evidence>
<sequence>MKTQMDDIDQLIKDTLTEEEAKFYDDLEEQNVLGMLGGLFTGKNKWIIILMNIMTLVFFGLFLYCVVNFFDSTDTKALLKWGLGSVVFLIGVSMLKIFAWMQMDKNAILREMKRLELQVSSLSGKISE</sequence>
<feature type="transmembrane region" description="Helical" evidence="1">
    <location>
        <begin position="82"/>
        <end position="103"/>
    </location>
</feature>
<reference evidence="2" key="1">
    <citation type="submission" date="2022-04" db="EMBL/GenBank/DDBJ databases">
        <authorList>
            <person name="Ren T."/>
        </authorList>
    </citation>
    <scope>NUCLEOTIDE SEQUENCE</scope>
    <source>
        <strain evidence="2">F63249</strain>
    </source>
</reference>
<keyword evidence="3" id="KW-1185">Reference proteome</keyword>
<dbReference type="Proteomes" id="UP001203687">
    <property type="component" value="Unassembled WGS sequence"/>
</dbReference>
<keyword evidence="1" id="KW-0812">Transmembrane</keyword>
<dbReference type="EMBL" id="JALPQF010000003">
    <property type="protein sequence ID" value="MCK8479889.1"/>
    <property type="molecule type" value="Genomic_DNA"/>
</dbReference>